<evidence type="ECO:0000313" key="3">
    <source>
        <dbReference type="EMBL" id="MDH1507319.1"/>
    </source>
</evidence>
<dbReference type="RefSeq" id="WP_010675157.1">
    <property type="nucleotide sequence ID" value="NZ_AP022013.1"/>
</dbReference>
<dbReference type="EMBL" id="CP065937">
    <property type="protein sequence ID" value="QQA60167.1"/>
    <property type="molecule type" value="Genomic_DNA"/>
</dbReference>
<name>A0A3S5YZC1_AERCA</name>
<dbReference type="Proteomes" id="UP001161704">
    <property type="component" value="Unassembled WGS sequence"/>
</dbReference>
<reference evidence="1" key="1">
    <citation type="journal article" date="2019" name="J Environ">
        <title>Genetic characterization and potential molecular dissemination mechanism of tet (31) gene in Aeromonas caviae from an oxytetracycline wastewater treatment system.</title>
        <authorList>
            <person name="Shi Y."/>
            <person name="Tian Z."/>
            <person name="Leclercq S.O."/>
            <person name="Zhang H."/>
            <person name="Yang M."/>
            <person name="Zhang Y."/>
        </authorList>
    </citation>
    <scope>NUCLEOTIDE SEQUENCE</scope>
    <source>
        <strain evidence="1">T25-39</strain>
    </source>
</reference>
<reference evidence="2" key="3">
    <citation type="submission" date="2021-07" db="EMBL/GenBank/DDBJ databases">
        <title>Draft genome sequence of carbapenem-resistant Aeromonas spp. in Japan.</title>
        <authorList>
            <person name="Maehana S."/>
            <person name="Suzuki M."/>
            <person name="Kitasato H."/>
        </authorList>
    </citation>
    <scope>NUCLEOTIDE SEQUENCE</scope>
    <source>
        <strain evidence="2">KAM351</strain>
    </source>
</reference>
<evidence type="ECO:0000313" key="2">
    <source>
        <dbReference type="EMBL" id="GJA61616.1"/>
    </source>
</evidence>
<evidence type="ECO:0000313" key="1">
    <source>
        <dbReference type="EMBL" id="AXB06377.1"/>
    </source>
</evidence>
<dbReference type="AlphaFoldDB" id="A0A3S5YZC1"/>
<evidence type="ECO:0000313" key="7">
    <source>
        <dbReference type="Proteomes" id="UP001304847"/>
    </source>
</evidence>
<dbReference type="Proteomes" id="UP000886934">
    <property type="component" value="Unassembled WGS sequence"/>
</dbReference>
<evidence type="ECO:0000313" key="6">
    <source>
        <dbReference type="Proteomes" id="UP000886934"/>
    </source>
</evidence>
<dbReference type="EMBL" id="JAYGOJ010000007">
    <property type="protein sequence ID" value="MEA9434724.1"/>
    <property type="molecule type" value="Genomic_DNA"/>
</dbReference>
<reference evidence="3" key="4">
    <citation type="submission" date="2022-09" db="EMBL/GenBank/DDBJ databases">
        <title>Intensive care unit water sources are persistently colonized with multi-drug resistant bacteria and are the site of extensive horizontal gene transfer of antibiotic resistance genes.</title>
        <authorList>
            <person name="Diorio-Toth L."/>
        </authorList>
    </citation>
    <scope>NUCLEOTIDE SEQUENCE</scope>
    <source>
        <strain evidence="3">GD03710</strain>
    </source>
</reference>
<reference evidence="4 7" key="5">
    <citation type="submission" date="2023-12" db="EMBL/GenBank/DDBJ databases">
        <title>Characterization of antibiotic resistance in Aeromonas spp. in hospital effluent.</title>
        <authorList>
            <person name="Negoseki B.R.S."/>
            <person name="Krul D."/>
            <person name="Siqueira A.C."/>
            <person name="Almeida M."/>
            <person name="Mesa D."/>
            <person name="Conte D."/>
            <person name="Dalla-Costa L.M."/>
        </authorList>
    </citation>
    <scope>NUCLEOTIDE SEQUENCE [LARGE SCALE GENOMIC DNA]</scope>
    <source>
        <strain evidence="4 7">36v</strain>
    </source>
</reference>
<evidence type="ECO:0000313" key="4">
    <source>
        <dbReference type="EMBL" id="MEA9434724.1"/>
    </source>
</evidence>
<organism evidence="2 6">
    <name type="scientific">Aeromonas caviae</name>
    <name type="common">Aeromonas punctata</name>
    <dbReference type="NCBI Taxonomy" id="648"/>
    <lineage>
        <taxon>Bacteria</taxon>
        <taxon>Pseudomonadati</taxon>
        <taxon>Pseudomonadota</taxon>
        <taxon>Gammaproteobacteria</taxon>
        <taxon>Aeromonadales</taxon>
        <taxon>Aeromonadaceae</taxon>
        <taxon>Aeromonas</taxon>
    </lineage>
</organism>
<evidence type="ECO:0000313" key="5">
    <source>
        <dbReference type="EMBL" id="QQA60167.1"/>
    </source>
</evidence>
<keyword evidence="7" id="KW-1185">Reference proteome</keyword>
<protein>
    <submittedName>
        <fullName evidence="2">Uncharacterized protein</fullName>
    </submittedName>
</protein>
<dbReference type="Proteomes" id="UP000266778">
    <property type="component" value="Chromosome"/>
</dbReference>
<dbReference type="EMBL" id="CP025706">
    <property type="protein sequence ID" value="AXB06377.1"/>
    <property type="molecule type" value="Genomic_DNA"/>
</dbReference>
<sequence length="185" mass="20095">MQSFNWVDIDGIRYSWNGQDNIVCTGRFGYQATMTGDTLNGLELESEDGEVAGLLNVDFAASRISFTPAEDAPLPHMMVLVGHEWGQQEYSLQSLSDTSLQGLLSHGEELDWGALAVVTTSEPNLPSQGHVLSWDSFHFEDESLFGSQAPAPVMTSHGNSGGGEISINIDMTNQVLDQIPPTHDI</sequence>
<accession>A0A3S5YZC1</accession>
<dbReference type="EMBL" id="JAOCIZ010000112">
    <property type="protein sequence ID" value="MDH1507319.1"/>
    <property type="molecule type" value="Genomic_DNA"/>
</dbReference>
<dbReference type="Proteomes" id="UP001304847">
    <property type="component" value="Unassembled WGS sequence"/>
</dbReference>
<gene>
    <name evidence="1" type="ORF">C1C91_16520</name>
    <name evidence="5" type="ORF">JC965_18575</name>
    <name evidence="2" type="ORF">KAM351_02270</name>
    <name evidence="3" type="ORF">N5I20_19930</name>
    <name evidence="4" type="ORF">VCX44_02565</name>
</gene>
<dbReference type="EMBL" id="BPNN01000002">
    <property type="protein sequence ID" value="GJA61616.1"/>
    <property type="molecule type" value="Genomic_DNA"/>
</dbReference>
<proteinExistence type="predicted"/>
<reference evidence="5" key="2">
    <citation type="submission" date="2020-12" db="EMBL/GenBank/DDBJ databases">
        <title>GES Beta-lactamases isolated from hospital effluents in Brazil.</title>
        <authorList>
            <person name="Conte D."/>
            <person name="Mesa D."/>
            <person name="Palmeiro J.K."/>
            <person name="Dalla-Costa L.M."/>
        </authorList>
    </citation>
    <scope>NUCLEOTIDE SEQUENCE [LARGE SCALE GENOMIC DNA]</scope>
    <source>
        <strain evidence="5">Aero21</strain>
    </source>
</reference>